<keyword evidence="1" id="KW-1133">Transmembrane helix</keyword>
<dbReference type="InterPro" id="IPR045584">
    <property type="entry name" value="Pilin-like"/>
</dbReference>
<protein>
    <recommendedName>
        <fullName evidence="4">Type II secretion system protein GspG C-terminal domain-containing protein</fullName>
    </recommendedName>
</protein>
<evidence type="ECO:0000256" key="1">
    <source>
        <dbReference type="SAM" id="Phobius"/>
    </source>
</evidence>
<evidence type="ECO:0008006" key="4">
    <source>
        <dbReference type="Google" id="ProtNLM"/>
    </source>
</evidence>
<dbReference type="InterPro" id="IPR012902">
    <property type="entry name" value="N_methyl_site"/>
</dbReference>
<evidence type="ECO:0000313" key="2">
    <source>
        <dbReference type="EMBL" id="PIT97558.1"/>
    </source>
</evidence>
<dbReference type="AlphaFoldDB" id="A0A2M6WXM4"/>
<dbReference type="Proteomes" id="UP000228596">
    <property type="component" value="Unassembled WGS sequence"/>
</dbReference>
<sequence>MILHKLRGKRKAFTLIELLVVVAIIGLLATLVVLAVINAKKKADTARAKDSVKKVYDAISIVIADDPAGTYSTVFRVVNPTAAGGINSGKIATQDGNNLIPEIPYDYKGNSVQYKLTTDSTSGNVQIVVKGVADSASTRCWVVSNAVTANGVVAPASNLNKTTLSASDTCPS</sequence>
<keyword evidence="1" id="KW-0472">Membrane</keyword>
<dbReference type="SUPFAM" id="SSF54523">
    <property type="entry name" value="Pili subunits"/>
    <property type="match status" value="1"/>
</dbReference>
<gene>
    <name evidence="2" type="ORF">COT77_00815</name>
</gene>
<dbReference type="EMBL" id="PEZV01000005">
    <property type="protein sequence ID" value="PIT97558.1"/>
    <property type="molecule type" value="Genomic_DNA"/>
</dbReference>
<dbReference type="NCBIfam" id="TIGR02532">
    <property type="entry name" value="IV_pilin_GFxxxE"/>
    <property type="match status" value="1"/>
</dbReference>
<reference evidence="3" key="1">
    <citation type="submission" date="2017-09" db="EMBL/GenBank/DDBJ databases">
        <title>Depth-based differentiation of microbial function through sediment-hosted aquifers and enrichment of novel symbionts in the deep terrestrial subsurface.</title>
        <authorList>
            <person name="Probst A.J."/>
            <person name="Ladd B."/>
            <person name="Jarett J.K."/>
            <person name="Geller-Mcgrath D.E."/>
            <person name="Sieber C.M.K."/>
            <person name="Emerson J.B."/>
            <person name="Anantharaman K."/>
            <person name="Thomas B.C."/>
            <person name="Malmstrom R."/>
            <person name="Stieglmeier M."/>
            <person name="Klingl A."/>
            <person name="Woyke T."/>
            <person name="Ryan C.M."/>
            <person name="Banfield J.F."/>
        </authorList>
    </citation>
    <scope>NUCLEOTIDE SEQUENCE [LARGE SCALE GENOMIC DNA]</scope>
</reference>
<name>A0A2M6WXM4_9BACT</name>
<accession>A0A2M6WXM4</accession>
<evidence type="ECO:0000313" key="3">
    <source>
        <dbReference type="Proteomes" id="UP000228596"/>
    </source>
</evidence>
<dbReference type="Gene3D" id="3.30.700.10">
    <property type="entry name" value="Glycoprotein, Type 4 Pilin"/>
    <property type="match status" value="1"/>
</dbReference>
<organism evidence="2 3">
    <name type="scientific">Candidatus Berkelbacteria bacterium CG10_big_fil_rev_8_21_14_0_10_41_12</name>
    <dbReference type="NCBI Taxonomy" id="1974513"/>
    <lineage>
        <taxon>Bacteria</taxon>
        <taxon>Candidatus Berkelbacteria</taxon>
    </lineage>
</organism>
<feature type="transmembrane region" description="Helical" evidence="1">
    <location>
        <begin position="12"/>
        <end position="37"/>
    </location>
</feature>
<keyword evidence="1" id="KW-0812">Transmembrane</keyword>
<dbReference type="PANTHER" id="PTHR30093">
    <property type="entry name" value="GENERAL SECRETION PATHWAY PROTEIN G"/>
    <property type="match status" value="1"/>
</dbReference>
<comment type="caution">
    <text evidence="2">The sequence shown here is derived from an EMBL/GenBank/DDBJ whole genome shotgun (WGS) entry which is preliminary data.</text>
</comment>
<proteinExistence type="predicted"/>
<dbReference type="Pfam" id="PF07963">
    <property type="entry name" value="N_methyl"/>
    <property type="match status" value="1"/>
</dbReference>